<gene>
    <name evidence="1" type="ORF">DP115_29985</name>
</gene>
<comment type="caution">
    <text evidence="1">The sequence shown here is derived from an EMBL/GenBank/DDBJ whole genome shotgun (WGS) entry which is preliminary data.</text>
</comment>
<name>A0ABX1MIQ5_9CYAN</name>
<evidence type="ECO:0000313" key="2">
    <source>
        <dbReference type="Proteomes" id="UP000762253"/>
    </source>
</evidence>
<dbReference type="EMBL" id="QMEC01000180">
    <property type="protein sequence ID" value="NMF66749.1"/>
    <property type="molecule type" value="Genomic_DNA"/>
</dbReference>
<dbReference type="Gene3D" id="3.10.350.10">
    <property type="entry name" value="LysM domain"/>
    <property type="match status" value="1"/>
</dbReference>
<reference evidence="1 2" key="1">
    <citation type="submission" date="2018-06" db="EMBL/GenBank/DDBJ databases">
        <title>Comparative genomics of Brasilonema spp. strains.</title>
        <authorList>
            <person name="Alvarenga D.O."/>
            <person name="Fiore M.F."/>
            <person name="Varani A.M."/>
        </authorList>
    </citation>
    <scope>NUCLEOTIDE SEQUENCE [LARGE SCALE GENOMIC DNA]</scope>
    <source>
        <strain evidence="1 2">UFV-OR1</strain>
    </source>
</reference>
<proteinExistence type="predicted"/>
<dbReference type="SUPFAM" id="SSF54106">
    <property type="entry name" value="LysM domain"/>
    <property type="match status" value="1"/>
</dbReference>
<protein>
    <recommendedName>
        <fullName evidence="3">LysM domain-containing protein</fullName>
    </recommendedName>
</protein>
<dbReference type="InterPro" id="IPR036779">
    <property type="entry name" value="LysM_dom_sf"/>
</dbReference>
<evidence type="ECO:0008006" key="3">
    <source>
        <dbReference type="Google" id="ProtNLM"/>
    </source>
</evidence>
<organism evidence="1 2">
    <name type="scientific">Brasilonema octagenarum UFV-OR1</name>
    <dbReference type="NCBI Taxonomy" id="417115"/>
    <lineage>
        <taxon>Bacteria</taxon>
        <taxon>Bacillati</taxon>
        <taxon>Cyanobacteriota</taxon>
        <taxon>Cyanophyceae</taxon>
        <taxon>Nostocales</taxon>
        <taxon>Scytonemataceae</taxon>
        <taxon>Brasilonema</taxon>
        <taxon>Octagenarum group</taxon>
    </lineage>
</organism>
<accession>A0ABX1MIQ5</accession>
<dbReference type="CDD" id="cd00118">
    <property type="entry name" value="LysM"/>
    <property type="match status" value="1"/>
</dbReference>
<evidence type="ECO:0000313" key="1">
    <source>
        <dbReference type="EMBL" id="NMF66749.1"/>
    </source>
</evidence>
<dbReference type="InterPro" id="IPR018392">
    <property type="entry name" value="LysM"/>
</dbReference>
<dbReference type="Proteomes" id="UP000762253">
    <property type="component" value="Unassembled WGS sequence"/>
</dbReference>
<dbReference type="RefSeq" id="WP_169268307.1">
    <property type="nucleotide sequence ID" value="NZ_QMEC01000180.1"/>
</dbReference>
<keyword evidence="2" id="KW-1185">Reference proteome</keyword>
<sequence length="72" mass="8358">MFYTVEDSDTLPKIAEKFYGDRIHWQIIYDANPDVIVLVPGVELFIPLDSYSEFQSECEIIVLYDNNGSHML</sequence>